<dbReference type="PANTHER" id="PTHR30213:SF0">
    <property type="entry name" value="UPF0761 MEMBRANE PROTEIN YIHY"/>
    <property type="match status" value="1"/>
</dbReference>
<dbReference type="PIRSF" id="PIRSF035875">
    <property type="entry name" value="RNase_BN"/>
    <property type="match status" value="1"/>
</dbReference>
<dbReference type="NCBIfam" id="TIGR00765">
    <property type="entry name" value="yihY_not_rbn"/>
    <property type="match status" value="1"/>
</dbReference>
<feature type="compositionally biased region" description="Low complexity" evidence="6">
    <location>
        <begin position="319"/>
        <end position="330"/>
    </location>
</feature>
<evidence type="ECO:0000313" key="8">
    <source>
        <dbReference type="EMBL" id="GLC27978.1"/>
    </source>
</evidence>
<keyword evidence="2" id="KW-1003">Cell membrane</keyword>
<evidence type="ECO:0000256" key="7">
    <source>
        <dbReference type="SAM" id="Phobius"/>
    </source>
</evidence>
<feature type="region of interest" description="Disordered" evidence="6">
    <location>
        <begin position="290"/>
        <end position="339"/>
    </location>
</feature>
<feature type="transmembrane region" description="Helical" evidence="7">
    <location>
        <begin position="32"/>
        <end position="53"/>
    </location>
</feature>
<name>A0AA37QJD8_9BACT</name>
<dbReference type="Proteomes" id="UP001161325">
    <property type="component" value="Unassembled WGS sequence"/>
</dbReference>
<feature type="transmembrane region" description="Helical" evidence="7">
    <location>
        <begin position="215"/>
        <end position="235"/>
    </location>
</feature>
<gene>
    <name evidence="8" type="ORF">rosag_44910</name>
</gene>
<dbReference type="AlphaFoldDB" id="A0AA37QJD8"/>
<keyword evidence="5 7" id="KW-0472">Membrane</keyword>
<comment type="caution">
    <text evidence="8">The sequence shown here is derived from an EMBL/GenBank/DDBJ whole genome shotgun (WGS) entry which is preliminary data.</text>
</comment>
<feature type="transmembrane region" description="Helical" evidence="7">
    <location>
        <begin position="183"/>
        <end position="203"/>
    </location>
</feature>
<evidence type="ECO:0000313" key="9">
    <source>
        <dbReference type="Proteomes" id="UP001161325"/>
    </source>
</evidence>
<protein>
    <recommendedName>
        <fullName evidence="10">YihY/virulence factor BrkB family protein</fullName>
    </recommendedName>
</protein>
<sequence length="339" mass="36588">MLIKNHRVGPLAKKTLREVLDDNVLGLAAQTAYYFFFSLFPFFLFLAPLLSLVGDKRETFTFLLEQLQRAVPAEAYALVAGIVQSVVFTDDAPGLISIGALLAIWSGSNVFSALMDALNTAYDLPSDPRPWWKKKLIAIACLIGVGFLFVFATVTMLAGGNIVDALSDRLGIGGIGRLVWTTLQYALALGLLVGTGWIVYYFLPAAPQHKRHALVGSVVATALWVVVTLGFRFYVQNFGSYNKTYGTIGAVIVLLTWMYLSMVVLLIGGELASELRIGTGAAKTRAGHLYDGRLSTGGPADRPSVDSVQRPNPPRTERPASGPGRAPSPAYVARPPRAD</sequence>
<evidence type="ECO:0008006" key="10">
    <source>
        <dbReference type="Google" id="ProtNLM"/>
    </source>
</evidence>
<dbReference type="Pfam" id="PF03631">
    <property type="entry name" value="Virul_fac_BrkB"/>
    <property type="match status" value="1"/>
</dbReference>
<dbReference type="EMBL" id="BRXS01000007">
    <property type="protein sequence ID" value="GLC27978.1"/>
    <property type="molecule type" value="Genomic_DNA"/>
</dbReference>
<feature type="transmembrane region" description="Helical" evidence="7">
    <location>
        <begin position="95"/>
        <end position="115"/>
    </location>
</feature>
<evidence type="ECO:0000256" key="2">
    <source>
        <dbReference type="ARBA" id="ARBA00022475"/>
    </source>
</evidence>
<accession>A0AA37QJD8</accession>
<dbReference type="GO" id="GO:0005886">
    <property type="term" value="C:plasma membrane"/>
    <property type="evidence" value="ECO:0007669"/>
    <property type="project" value="UniProtKB-SubCell"/>
</dbReference>
<keyword evidence="3 7" id="KW-0812">Transmembrane</keyword>
<evidence type="ECO:0000256" key="3">
    <source>
        <dbReference type="ARBA" id="ARBA00022692"/>
    </source>
</evidence>
<organism evidence="8 9">
    <name type="scientific">Roseisolibacter agri</name>
    <dbReference type="NCBI Taxonomy" id="2014610"/>
    <lineage>
        <taxon>Bacteria</taxon>
        <taxon>Pseudomonadati</taxon>
        <taxon>Gemmatimonadota</taxon>
        <taxon>Gemmatimonadia</taxon>
        <taxon>Gemmatimonadales</taxon>
        <taxon>Gemmatimonadaceae</taxon>
        <taxon>Roseisolibacter</taxon>
    </lineage>
</organism>
<comment type="subcellular location">
    <subcellularLocation>
        <location evidence="1">Cell membrane</location>
        <topology evidence="1">Multi-pass membrane protein</topology>
    </subcellularLocation>
</comment>
<keyword evidence="9" id="KW-1185">Reference proteome</keyword>
<feature type="transmembrane region" description="Helical" evidence="7">
    <location>
        <begin position="136"/>
        <end position="163"/>
    </location>
</feature>
<evidence type="ECO:0000256" key="6">
    <source>
        <dbReference type="SAM" id="MobiDB-lite"/>
    </source>
</evidence>
<keyword evidence="4 7" id="KW-1133">Transmembrane helix</keyword>
<dbReference type="RefSeq" id="WP_284352405.1">
    <property type="nucleotide sequence ID" value="NZ_BRXS01000007.1"/>
</dbReference>
<evidence type="ECO:0000256" key="5">
    <source>
        <dbReference type="ARBA" id="ARBA00023136"/>
    </source>
</evidence>
<dbReference type="InterPro" id="IPR017039">
    <property type="entry name" value="Virul_fac_BrkB"/>
</dbReference>
<evidence type="ECO:0000256" key="4">
    <source>
        <dbReference type="ARBA" id="ARBA00022989"/>
    </source>
</evidence>
<evidence type="ECO:0000256" key="1">
    <source>
        <dbReference type="ARBA" id="ARBA00004651"/>
    </source>
</evidence>
<reference evidence="8" key="1">
    <citation type="submission" date="2022-08" db="EMBL/GenBank/DDBJ databases">
        <title>Draft genome sequencing of Roseisolibacter agri AW1220.</title>
        <authorList>
            <person name="Tobiishi Y."/>
            <person name="Tonouchi A."/>
        </authorList>
    </citation>
    <scope>NUCLEOTIDE SEQUENCE</scope>
    <source>
        <strain evidence="8">AW1220</strain>
    </source>
</reference>
<dbReference type="PANTHER" id="PTHR30213">
    <property type="entry name" value="INNER MEMBRANE PROTEIN YHJD"/>
    <property type="match status" value="1"/>
</dbReference>
<proteinExistence type="predicted"/>
<feature type="transmembrane region" description="Helical" evidence="7">
    <location>
        <begin position="247"/>
        <end position="267"/>
    </location>
</feature>